<dbReference type="PROSITE" id="PS50110">
    <property type="entry name" value="RESPONSE_REGULATORY"/>
    <property type="match status" value="1"/>
</dbReference>
<dbReference type="Pfam" id="PF07228">
    <property type="entry name" value="SpoIIE"/>
    <property type="match status" value="1"/>
</dbReference>
<feature type="modified residue" description="4-aspartylphosphate" evidence="2">
    <location>
        <position position="53"/>
    </location>
</feature>
<dbReference type="PANTHER" id="PTHR43156:SF2">
    <property type="entry name" value="STAGE II SPORULATION PROTEIN E"/>
    <property type="match status" value="1"/>
</dbReference>
<dbReference type="Gene3D" id="3.60.40.10">
    <property type="entry name" value="PPM-type phosphatase domain"/>
    <property type="match status" value="1"/>
</dbReference>
<dbReference type="GO" id="GO:0000160">
    <property type="term" value="P:phosphorelay signal transduction system"/>
    <property type="evidence" value="ECO:0007669"/>
    <property type="project" value="InterPro"/>
</dbReference>
<gene>
    <name evidence="4" type="ORF">DIZ80_03670</name>
</gene>
<reference evidence="4 5" key="1">
    <citation type="journal article" date="2018" name="ISME J.">
        <title>Endosymbiont genomes yield clues of tubeworm success.</title>
        <authorList>
            <person name="Li Y."/>
            <person name="Liles M.R."/>
            <person name="Halanych K.M."/>
        </authorList>
    </citation>
    <scope>NUCLEOTIDE SEQUENCE [LARGE SCALE GENOMIC DNA]</scope>
    <source>
        <strain evidence="4">A1464</strain>
    </source>
</reference>
<dbReference type="SUPFAM" id="SSF52172">
    <property type="entry name" value="CheY-like"/>
    <property type="match status" value="1"/>
</dbReference>
<dbReference type="InterPro" id="IPR011006">
    <property type="entry name" value="CheY-like_superfamily"/>
</dbReference>
<dbReference type="InterPro" id="IPR052016">
    <property type="entry name" value="Bact_Sigma-Reg"/>
</dbReference>
<protein>
    <recommendedName>
        <fullName evidence="3">Response regulatory domain-containing protein</fullName>
    </recommendedName>
</protein>
<evidence type="ECO:0000313" key="4">
    <source>
        <dbReference type="EMBL" id="RDH84576.1"/>
    </source>
</evidence>
<dbReference type="SMART" id="SM00448">
    <property type="entry name" value="REC"/>
    <property type="match status" value="1"/>
</dbReference>
<keyword evidence="5" id="KW-1185">Reference proteome</keyword>
<feature type="domain" description="Response regulatory" evidence="3">
    <location>
        <begin position="3"/>
        <end position="120"/>
    </location>
</feature>
<dbReference type="InterPro" id="IPR001932">
    <property type="entry name" value="PPM-type_phosphatase-like_dom"/>
</dbReference>
<organism evidence="4 5">
    <name type="scientific">endosymbiont of Galathealinum brachiosum</name>
    <dbReference type="NCBI Taxonomy" id="2200906"/>
    <lineage>
        <taxon>Bacteria</taxon>
        <taxon>Pseudomonadati</taxon>
        <taxon>Pseudomonadota</taxon>
        <taxon>Gammaproteobacteria</taxon>
        <taxon>sulfur-oxidizing symbionts</taxon>
    </lineage>
</organism>
<dbReference type="AlphaFoldDB" id="A0A370DKA0"/>
<dbReference type="Proteomes" id="UP000254266">
    <property type="component" value="Unassembled WGS sequence"/>
</dbReference>
<evidence type="ECO:0000256" key="2">
    <source>
        <dbReference type="PROSITE-ProRule" id="PRU00169"/>
    </source>
</evidence>
<dbReference type="Pfam" id="PF00072">
    <property type="entry name" value="Response_reg"/>
    <property type="match status" value="1"/>
</dbReference>
<dbReference type="SMART" id="SM00331">
    <property type="entry name" value="PP2C_SIG"/>
    <property type="match status" value="1"/>
</dbReference>
<keyword evidence="1" id="KW-0378">Hydrolase</keyword>
<comment type="caution">
    <text evidence="4">The sequence shown here is derived from an EMBL/GenBank/DDBJ whole genome shotgun (WGS) entry which is preliminary data.</text>
</comment>
<name>A0A370DKA0_9GAMM</name>
<dbReference type="InterPro" id="IPR001789">
    <property type="entry name" value="Sig_transdc_resp-reg_receiver"/>
</dbReference>
<keyword evidence="2" id="KW-0597">Phosphoprotein</keyword>
<dbReference type="InterPro" id="IPR036457">
    <property type="entry name" value="PPM-type-like_dom_sf"/>
</dbReference>
<dbReference type="GO" id="GO:0016791">
    <property type="term" value="F:phosphatase activity"/>
    <property type="evidence" value="ECO:0007669"/>
    <property type="project" value="TreeGrafter"/>
</dbReference>
<proteinExistence type="predicted"/>
<evidence type="ECO:0000313" key="5">
    <source>
        <dbReference type="Proteomes" id="UP000254266"/>
    </source>
</evidence>
<dbReference type="EMBL" id="QFXC01000007">
    <property type="protein sequence ID" value="RDH84576.1"/>
    <property type="molecule type" value="Genomic_DNA"/>
</dbReference>
<accession>A0A370DKA0</accession>
<dbReference type="PANTHER" id="PTHR43156">
    <property type="entry name" value="STAGE II SPORULATION PROTEIN E-RELATED"/>
    <property type="match status" value="1"/>
</dbReference>
<evidence type="ECO:0000259" key="3">
    <source>
        <dbReference type="PROSITE" id="PS50110"/>
    </source>
</evidence>
<sequence>MNKILVVDDIKTNRKLLRQMLQTLKVYTVCEAINGKDAIAVYESEKPDLILMDINMPEMNGYESASHIKSMSGDNYTPIIFVTALDTEITHINALISGGDDFIGKPFNVDVLESKIKAHLRIRELNKQLNERNAQLLHEQDLIEHFFESALKKSFLDESIVKYHMSSMSTFNGDLLLVERGPNGGFYLLMGDFTGHGLTAAMGTLPTAMIFFKMAKKGLSVSEISRELNCQLNLLMPTGMFLAATLLELNPHGDIMSLWTGGMPESYWFDQNGEIKGTIKSQHMPLGILKDTSFDDATTVYNMIKGDKIYLYSDGITEANSPEGEMFGSDRLNEVMVNNSVNRFDAILQELQSFTDSHDQNDDITLVEMTCDEVPAADDN</sequence>
<evidence type="ECO:0000256" key="1">
    <source>
        <dbReference type="ARBA" id="ARBA00022801"/>
    </source>
</evidence>
<dbReference type="CDD" id="cd17546">
    <property type="entry name" value="REC_hyHK_CKI1_RcsC-like"/>
    <property type="match status" value="1"/>
</dbReference>
<dbReference type="Gene3D" id="3.40.50.2300">
    <property type="match status" value="1"/>
</dbReference>